<keyword evidence="5" id="KW-1185">Reference proteome</keyword>
<dbReference type="AlphaFoldDB" id="A0AAV5FQW2"/>
<evidence type="ECO:0000313" key="5">
    <source>
        <dbReference type="Proteomes" id="UP001054889"/>
    </source>
</evidence>
<dbReference type="PROSITE" id="PS50012">
    <property type="entry name" value="RCC1_3"/>
    <property type="match status" value="5"/>
</dbReference>
<dbReference type="InterPro" id="IPR000408">
    <property type="entry name" value="Reg_chr_condens"/>
</dbReference>
<dbReference type="EMBL" id="BQKI01000094">
    <property type="protein sequence ID" value="GJN37249.1"/>
    <property type="molecule type" value="Genomic_DNA"/>
</dbReference>
<dbReference type="PROSITE" id="PS00626">
    <property type="entry name" value="RCC1_2"/>
    <property type="match status" value="2"/>
</dbReference>
<feature type="repeat" description="RCC1" evidence="2">
    <location>
        <begin position="421"/>
        <end position="475"/>
    </location>
</feature>
<dbReference type="Gene3D" id="2.130.10.30">
    <property type="entry name" value="Regulator of chromosome condensation 1/beta-lactamase-inhibitor protein II"/>
    <property type="match status" value="2"/>
</dbReference>
<feature type="repeat" description="RCC1" evidence="2">
    <location>
        <begin position="315"/>
        <end position="368"/>
    </location>
</feature>
<dbReference type="PANTHER" id="PTHR22870">
    <property type="entry name" value="REGULATOR OF CHROMOSOME CONDENSATION"/>
    <property type="match status" value="1"/>
</dbReference>
<comment type="caution">
    <text evidence="4">The sequence shown here is derived from an EMBL/GenBank/DDBJ whole genome shotgun (WGS) entry which is preliminary data.</text>
</comment>
<feature type="repeat" description="RCC1" evidence="2">
    <location>
        <begin position="209"/>
        <end position="261"/>
    </location>
</feature>
<organism evidence="4 5">
    <name type="scientific">Eleusine coracana subsp. coracana</name>
    <dbReference type="NCBI Taxonomy" id="191504"/>
    <lineage>
        <taxon>Eukaryota</taxon>
        <taxon>Viridiplantae</taxon>
        <taxon>Streptophyta</taxon>
        <taxon>Embryophyta</taxon>
        <taxon>Tracheophyta</taxon>
        <taxon>Spermatophyta</taxon>
        <taxon>Magnoliopsida</taxon>
        <taxon>Liliopsida</taxon>
        <taxon>Poales</taxon>
        <taxon>Poaceae</taxon>
        <taxon>PACMAD clade</taxon>
        <taxon>Chloridoideae</taxon>
        <taxon>Cynodonteae</taxon>
        <taxon>Eleusininae</taxon>
        <taxon>Eleusine</taxon>
    </lineage>
</organism>
<dbReference type="SUPFAM" id="SSF50985">
    <property type="entry name" value="RCC1/BLIP-II"/>
    <property type="match status" value="1"/>
</dbReference>
<dbReference type="PRINTS" id="PR00633">
    <property type="entry name" value="RCCNDNSATION"/>
</dbReference>
<feature type="repeat" description="RCC1" evidence="2">
    <location>
        <begin position="369"/>
        <end position="420"/>
    </location>
</feature>
<dbReference type="InterPro" id="IPR009091">
    <property type="entry name" value="RCC1/BLIP-II"/>
</dbReference>
<accession>A0AAV5FQW2</accession>
<dbReference type="InterPro" id="IPR051210">
    <property type="entry name" value="Ub_ligase/GEF_domain"/>
</dbReference>
<evidence type="ECO:0000256" key="2">
    <source>
        <dbReference type="PROSITE-ProRule" id="PRU00235"/>
    </source>
</evidence>
<evidence type="ECO:0000313" key="3">
    <source>
        <dbReference type="EMBL" id="GJN37222.1"/>
    </source>
</evidence>
<keyword evidence="1" id="KW-0677">Repeat</keyword>
<evidence type="ECO:0000313" key="4">
    <source>
        <dbReference type="EMBL" id="GJN37249.1"/>
    </source>
</evidence>
<dbReference type="PANTHER" id="PTHR22870:SF451">
    <property type="entry name" value="MJK13.9 PROTEIN"/>
    <property type="match status" value="1"/>
</dbReference>
<sequence>MLGEGPWEEGEGPDDMWLKMTTCVRKVASEVFDVSRGGKQEAKDTWWWNDEVQRAIKEKECFKRLHLDKSAINIEGYKIAKRAAKRVVSVAKGQAYDNLYQRLGTKEGEKDIYRMARIRERKMRDINQIKCIKDGVDRLLMRDEEIKDRWREYFDKLFNGEEEGPILELDDSFDDNNRRFVRRIQEAEIEEALKRMKSGKAMGPDGIPIEVFTCGDNSSLCCGHGEVGRTIFRPTQVEALKGISCKQVATGLSFTVILTRDGQVYTCGSNTHGQLGHGDTKDRATPKMVELFEDSSQVVQVAAGASYTFAVTDDGTVHSFGSCSNFCLGHGDQHNEVRPRAIQSFKRRNIHVVRVSAGDEHAVALDALGCVYTWGRGYCGALGHGDENDKTSPELISGLKGQVAVQVCAWKRKTFVLTDEGSVFAFGWMGFGSLGFHDRGSSDKVMRPRVLESLRDHYVSQISTGLYHTVAVTNKGIVFGFGDNERAQLGQECIRGCLKPTEIPFQKSMEDIAIAAPSG</sequence>
<dbReference type="Pfam" id="PF00415">
    <property type="entry name" value="RCC1"/>
    <property type="match status" value="5"/>
</dbReference>
<name>A0AAV5FQW2_ELECO</name>
<reference evidence="4" key="1">
    <citation type="journal article" date="2018" name="DNA Res.">
        <title>Multiple hybrid de novo genome assembly of finger millet, an orphan allotetraploid crop.</title>
        <authorList>
            <person name="Hatakeyama M."/>
            <person name="Aluri S."/>
            <person name="Balachadran M.T."/>
            <person name="Sivarajan S.R."/>
            <person name="Patrignani A."/>
            <person name="Gruter S."/>
            <person name="Poveda L."/>
            <person name="Shimizu-Inatsugi R."/>
            <person name="Baeten J."/>
            <person name="Francoijs K.J."/>
            <person name="Nataraja K.N."/>
            <person name="Reddy Y.A.N."/>
            <person name="Phadnis S."/>
            <person name="Ravikumar R.L."/>
            <person name="Schlapbach R."/>
            <person name="Sreeman S.M."/>
            <person name="Shimizu K.K."/>
        </authorList>
    </citation>
    <scope>NUCLEOTIDE SEQUENCE</scope>
</reference>
<dbReference type="Proteomes" id="UP001054889">
    <property type="component" value="Unassembled WGS sequence"/>
</dbReference>
<proteinExistence type="predicted"/>
<evidence type="ECO:0000256" key="1">
    <source>
        <dbReference type="ARBA" id="ARBA00022737"/>
    </source>
</evidence>
<protein>
    <submittedName>
        <fullName evidence="4">Uncharacterized protein</fullName>
    </submittedName>
</protein>
<gene>
    <name evidence="4" type="primary">gb26181</name>
    <name evidence="3" type="synonym">gb26153</name>
    <name evidence="3" type="ORF">PR202_gb26153</name>
    <name evidence="4" type="ORF">PR202_gb26181</name>
</gene>
<dbReference type="EMBL" id="BQKI01000094">
    <property type="protein sequence ID" value="GJN37222.1"/>
    <property type="molecule type" value="Genomic_DNA"/>
</dbReference>
<feature type="repeat" description="RCC1" evidence="2">
    <location>
        <begin position="262"/>
        <end position="314"/>
    </location>
</feature>
<reference evidence="4" key="2">
    <citation type="submission" date="2021-12" db="EMBL/GenBank/DDBJ databases">
        <title>Resequencing data analysis of finger millet.</title>
        <authorList>
            <person name="Hatakeyama M."/>
            <person name="Aluri S."/>
            <person name="Balachadran M.T."/>
            <person name="Sivarajan S.R."/>
            <person name="Poveda L."/>
            <person name="Shimizu-Inatsugi R."/>
            <person name="Schlapbach R."/>
            <person name="Sreeman S.M."/>
            <person name="Shimizu K.K."/>
        </authorList>
    </citation>
    <scope>NUCLEOTIDE SEQUENCE</scope>
</reference>